<proteinExistence type="predicted"/>
<dbReference type="EMBL" id="MU006717">
    <property type="protein sequence ID" value="KAF2627420.1"/>
    <property type="molecule type" value="Genomic_DNA"/>
</dbReference>
<gene>
    <name evidence="1" type="ORF">BU25DRAFT_64795</name>
</gene>
<reference evidence="1" key="1">
    <citation type="journal article" date="2020" name="Stud. Mycol.">
        <title>101 Dothideomycetes genomes: a test case for predicting lifestyles and emergence of pathogens.</title>
        <authorList>
            <person name="Haridas S."/>
            <person name="Albert R."/>
            <person name="Binder M."/>
            <person name="Bloem J."/>
            <person name="Labutti K."/>
            <person name="Salamov A."/>
            <person name="Andreopoulos B."/>
            <person name="Baker S."/>
            <person name="Barry K."/>
            <person name="Bills G."/>
            <person name="Bluhm B."/>
            <person name="Cannon C."/>
            <person name="Castanera R."/>
            <person name="Culley D."/>
            <person name="Daum C."/>
            <person name="Ezra D."/>
            <person name="Gonzalez J."/>
            <person name="Henrissat B."/>
            <person name="Kuo A."/>
            <person name="Liang C."/>
            <person name="Lipzen A."/>
            <person name="Lutzoni F."/>
            <person name="Magnuson J."/>
            <person name="Mondo S."/>
            <person name="Nolan M."/>
            <person name="Ohm R."/>
            <person name="Pangilinan J."/>
            <person name="Park H.-J."/>
            <person name="Ramirez L."/>
            <person name="Alfaro M."/>
            <person name="Sun H."/>
            <person name="Tritt A."/>
            <person name="Yoshinaga Y."/>
            <person name="Zwiers L.-H."/>
            <person name="Turgeon B."/>
            <person name="Goodwin S."/>
            <person name="Spatafora J."/>
            <person name="Crous P."/>
            <person name="Grigoriev I."/>
        </authorList>
    </citation>
    <scope>NUCLEOTIDE SEQUENCE</scope>
    <source>
        <strain evidence="1">CBS 525.71</strain>
    </source>
</reference>
<evidence type="ECO:0000313" key="1">
    <source>
        <dbReference type="EMBL" id="KAF2627420.1"/>
    </source>
</evidence>
<evidence type="ECO:0000313" key="2">
    <source>
        <dbReference type="Proteomes" id="UP000799754"/>
    </source>
</evidence>
<organism evidence="1 2">
    <name type="scientific">Macroventuria anomochaeta</name>
    <dbReference type="NCBI Taxonomy" id="301207"/>
    <lineage>
        <taxon>Eukaryota</taxon>
        <taxon>Fungi</taxon>
        <taxon>Dikarya</taxon>
        <taxon>Ascomycota</taxon>
        <taxon>Pezizomycotina</taxon>
        <taxon>Dothideomycetes</taxon>
        <taxon>Pleosporomycetidae</taxon>
        <taxon>Pleosporales</taxon>
        <taxon>Pleosporineae</taxon>
        <taxon>Didymellaceae</taxon>
        <taxon>Macroventuria</taxon>
    </lineage>
</organism>
<comment type="caution">
    <text evidence="1">The sequence shown here is derived from an EMBL/GenBank/DDBJ whole genome shotgun (WGS) entry which is preliminary data.</text>
</comment>
<protein>
    <submittedName>
        <fullName evidence="1">NAD(P)-binding protein</fullName>
    </submittedName>
</protein>
<dbReference type="Proteomes" id="UP000799754">
    <property type="component" value="Unassembled WGS sequence"/>
</dbReference>
<name>A0ACB6RZM5_9PLEO</name>
<accession>A0ACB6RZM5</accession>
<sequence length="350" mass="37527">MSYPRTARSWRRTALPYPLSIVPSTETLPEILGPHDVVIRIHAVSLNYRDVAMLREGGYPVPVDAGGICASDASAEVVALGPEASRFKIGDIVAPTIDLEALTGEERDIDSTALGGNGPGVLTEYAVFEDKYLVKLPSHLSWEEASTIPIAGITAWVALNRLQGLTKGATALLQGTGGVSMSALQICLAAGIRPIITSSSDVKLDKLKQLDSRIGLINYKTHPDVVSEVLRLTDGKGVDYVLNNIGVASIPDDLQILRKRGGRVALIGFLEGFEANWSPSLLITLMAKEAHIVGLLGGSKADFEALNVFFAEKEVHLDPLIDRTFSFDDAEAAFDYLSSGKHVGKVVIKL</sequence>
<keyword evidence="2" id="KW-1185">Reference proteome</keyword>